<dbReference type="AlphaFoldDB" id="I4AKG9"/>
<dbReference type="PANTHER" id="PTHR22726:SF1">
    <property type="entry name" value="METALLOENDOPEPTIDASE OMA1, MITOCHONDRIAL"/>
    <property type="match status" value="1"/>
</dbReference>
<keyword evidence="3" id="KW-0479">Metal-binding</keyword>
<gene>
    <name evidence="8" type="ordered locus">Fleli_2071</name>
</gene>
<dbReference type="eggNOG" id="COG4783">
    <property type="taxonomic scope" value="Bacteria"/>
</dbReference>
<keyword evidence="9" id="KW-1185">Reference proteome</keyword>
<proteinExistence type="predicted"/>
<dbReference type="Proteomes" id="UP000006054">
    <property type="component" value="Chromosome"/>
</dbReference>
<evidence type="ECO:0000313" key="8">
    <source>
        <dbReference type="EMBL" id="AFM04454.1"/>
    </source>
</evidence>
<comment type="cofactor">
    <cofactor evidence="1">
        <name>Zn(2+)</name>
        <dbReference type="ChEBI" id="CHEBI:29105"/>
    </cofactor>
</comment>
<dbReference type="GO" id="GO:0046872">
    <property type="term" value="F:metal ion binding"/>
    <property type="evidence" value="ECO:0007669"/>
    <property type="project" value="UniProtKB-KW"/>
</dbReference>
<feature type="domain" description="Peptidase M48" evidence="7">
    <location>
        <begin position="55"/>
        <end position="262"/>
    </location>
</feature>
<dbReference type="STRING" id="880071.Fleli_2071"/>
<dbReference type="KEGG" id="fli:Fleli_2071"/>
<dbReference type="HOGENOM" id="CLU_022121_0_0_10"/>
<organism evidence="8 9">
    <name type="scientific">Bernardetia litoralis (strain ATCC 23117 / DSM 6794 / NBRC 15988 / NCIMB 1366 / Fx l1 / Sio-4)</name>
    <name type="common">Flexibacter litoralis</name>
    <dbReference type="NCBI Taxonomy" id="880071"/>
    <lineage>
        <taxon>Bacteria</taxon>
        <taxon>Pseudomonadati</taxon>
        <taxon>Bacteroidota</taxon>
        <taxon>Cytophagia</taxon>
        <taxon>Cytophagales</taxon>
        <taxon>Bernardetiaceae</taxon>
        <taxon>Bernardetia</taxon>
    </lineage>
</organism>
<dbReference type="OrthoDB" id="910748at2"/>
<dbReference type="CDD" id="cd07324">
    <property type="entry name" value="M48C_Oma1-like"/>
    <property type="match status" value="1"/>
</dbReference>
<evidence type="ECO:0000256" key="5">
    <source>
        <dbReference type="ARBA" id="ARBA00022833"/>
    </source>
</evidence>
<dbReference type="Pfam" id="PF01435">
    <property type="entry name" value="Peptidase_M48"/>
    <property type="match status" value="1"/>
</dbReference>
<protein>
    <submittedName>
        <fullName evidence="8">Peptidase family M48</fullName>
    </submittedName>
</protein>
<dbReference type="GO" id="GO:0051603">
    <property type="term" value="P:proteolysis involved in protein catabolic process"/>
    <property type="evidence" value="ECO:0007669"/>
    <property type="project" value="TreeGrafter"/>
</dbReference>
<evidence type="ECO:0000256" key="2">
    <source>
        <dbReference type="ARBA" id="ARBA00022670"/>
    </source>
</evidence>
<dbReference type="InterPro" id="IPR001915">
    <property type="entry name" value="Peptidase_M48"/>
</dbReference>
<evidence type="ECO:0000256" key="6">
    <source>
        <dbReference type="ARBA" id="ARBA00023049"/>
    </source>
</evidence>
<keyword evidence="4" id="KW-0378">Hydrolase</keyword>
<dbReference type="GO" id="GO:0004222">
    <property type="term" value="F:metalloendopeptidase activity"/>
    <property type="evidence" value="ECO:0007669"/>
    <property type="project" value="InterPro"/>
</dbReference>
<dbReference type="PANTHER" id="PTHR22726">
    <property type="entry name" value="METALLOENDOPEPTIDASE OMA1"/>
    <property type="match status" value="1"/>
</dbReference>
<keyword evidence="2" id="KW-0645">Protease</keyword>
<dbReference type="GO" id="GO:0016020">
    <property type="term" value="C:membrane"/>
    <property type="evidence" value="ECO:0007669"/>
    <property type="project" value="TreeGrafter"/>
</dbReference>
<dbReference type="InterPro" id="IPR051156">
    <property type="entry name" value="Mito/Outer_Membr_Metalloprot"/>
</dbReference>
<accession>I4AKG9</accession>
<dbReference type="EMBL" id="CP003345">
    <property type="protein sequence ID" value="AFM04454.1"/>
    <property type="molecule type" value="Genomic_DNA"/>
</dbReference>
<name>I4AKG9_BERLS</name>
<evidence type="ECO:0000259" key="7">
    <source>
        <dbReference type="Pfam" id="PF01435"/>
    </source>
</evidence>
<evidence type="ECO:0000256" key="1">
    <source>
        <dbReference type="ARBA" id="ARBA00001947"/>
    </source>
</evidence>
<dbReference type="RefSeq" id="WP_014797901.1">
    <property type="nucleotide sequence ID" value="NC_018018.1"/>
</dbReference>
<evidence type="ECO:0000256" key="4">
    <source>
        <dbReference type="ARBA" id="ARBA00022801"/>
    </source>
</evidence>
<evidence type="ECO:0000256" key="3">
    <source>
        <dbReference type="ARBA" id="ARBA00022723"/>
    </source>
</evidence>
<keyword evidence="6" id="KW-0482">Metalloprotease</keyword>
<dbReference type="Gene3D" id="3.30.2010.10">
    <property type="entry name" value="Metalloproteases ('zincins'), catalytic domain"/>
    <property type="match status" value="1"/>
</dbReference>
<sequence>MKRTSDFYESKRDKNVVTIDKNLEENKDKFDVISSYHLNQLLWSGSVLFGDTVTTYVQAVGNKVLENYPELQGKIQFYVTKEHSVNAFTTPEGFIFVNLGLLAHLDNEAQLAFILAHEITHFTKKHSINQFLYNRDVEKNSKGSIARLLSRSKSLYEEQAKKSSYSKEQEIEADDEGWNIFSKTKYDLSEAVAAFSALKNSRYPFDTLIFESKFLNNSYINLPDSFYYRDVTHFVEMPKLSEKEIEKIKTLQTHPDIEERIKIALTKMASKAENEGSKYLVSEEHFKLAQKIARFELCNLYLQEEQFVDAIYTALILESQYGKNKYSEFCIVRALYGLAAYDIYGKRIYLEHPYNEINWKGRNWFYALEDLHHDQIAVLAAAHMIEFADKYKEYEYLYYFVPKLFFEEELKIVNEITRREGSSLSYYNADTDSKRNYDVSLRELIDMGVMEDTWLKIKANEKIKYLGLLDEGRGLKRGLAKIFELGYLEENTLEEQEEATKAFEKYITKDSKIVGTPEVILDEKILIVRPIFVDIRKKKRKKKRI</sequence>
<keyword evidence="5" id="KW-0862">Zinc</keyword>
<evidence type="ECO:0000313" key="9">
    <source>
        <dbReference type="Proteomes" id="UP000006054"/>
    </source>
</evidence>
<reference evidence="9" key="1">
    <citation type="submission" date="2012-06" db="EMBL/GenBank/DDBJ databases">
        <title>The complete genome of Flexibacter litoralis DSM 6794.</title>
        <authorList>
            <person name="Lucas S."/>
            <person name="Copeland A."/>
            <person name="Lapidus A."/>
            <person name="Glavina del Rio T."/>
            <person name="Dalin E."/>
            <person name="Tice H."/>
            <person name="Bruce D."/>
            <person name="Goodwin L."/>
            <person name="Pitluck S."/>
            <person name="Peters L."/>
            <person name="Ovchinnikova G."/>
            <person name="Lu M."/>
            <person name="Kyrpides N."/>
            <person name="Mavromatis K."/>
            <person name="Ivanova N."/>
            <person name="Brettin T."/>
            <person name="Detter J.C."/>
            <person name="Han C."/>
            <person name="Larimer F."/>
            <person name="Land M."/>
            <person name="Hauser L."/>
            <person name="Markowitz V."/>
            <person name="Cheng J.-F."/>
            <person name="Hugenholtz P."/>
            <person name="Woyke T."/>
            <person name="Wu D."/>
            <person name="Spring S."/>
            <person name="Lang E."/>
            <person name="Kopitz M."/>
            <person name="Brambilla E."/>
            <person name="Klenk H.-P."/>
            <person name="Eisen J.A."/>
        </authorList>
    </citation>
    <scope>NUCLEOTIDE SEQUENCE [LARGE SCALE GENOMIC DNA]</scope>
    <source>
        <strain evidence="9">ATCC 23117 / DSM 6794 / NBRC 15988 / NCIMB 1366 / Sio-4</strain>
    </source>
</reference>